<dbReference type="InterPro" id="IPR011042">
    <property type="entry name" value="6-blade_b-propeller_TolB-like"/>
</dbReference>
<evidence type="ECO:0000256" key="10">
    <source>
        <dbReference type="ARBA" id="ARBA00023180"/>
    </source>
</evidence>
<dbReference type="InterPro" id="IPR023415">
    <property type="entry name" value="LDLR_class-A_CS"/>
</dbReference>
<dbReference type="InterPro" id="IPR000033">
    <property type="entry name" value="LDLR_classB_rpt"/>
</dbReference>
<keyword evidence="2" id="KW-0245">EGF-like domain</keyword>
<dbReference type="Pfam" id="PF14670">
    <property type="entry name" value="FXa_inhibition"/>
    <property type="match status" value="1"/>
</dbReference>
<evidence type="ECO:0000256" key="9">
    <source>
        <dbReference type="ARBA" id="ARBA00023170"/>
    </source>
</evidence>
<protein>
    <submittedName>
        <fullName evidence="13">Uncharacterized protein</fullName>
    </submittedName>
</protein>
<dbReference type="Gene3D" id="2.10.25.10">
    <property type="entry name" value="Laminin"/>
    <property type="match status" value="1"/>
</dbReference>
<dbReference type="Gene3D" id="2.120.10.30">
    <property type="entry name" value="TolB, C-terminal domain"/>
    <property type="match status" value="1"/>
</dbReference>
<dbReference type="SUPFAM" id="SSF63825">
    <property type="entry name" value="YWTD domain"/>
    <property type="match status" value="1"/>
</dbReference>
<feature type="disulfide bond" evidence="11">
    <location>
        <begin position="138"/>
        <end position="153"/>
    </location>
</feature>
<evidence type="ECO:0000256" key="11">
    <source>
        <dbReference type="PROSITE-ProRule" id="PRU00124"/>
    </source>
</evidence>
<dbReference type="SMART" id="SM00192">
    <property type="entry name" value="LDLa"/>
    <property type="match status" value="1"/>
</dbReference>
<feature type="repeat" description="LDL-receptor class B" evidence="12">
    <location>
        <begin position="21"/>
        <end position="64"/>
    </location>
</feature>
<evidence type="ECO:0000313" key="14">
    <source>
        <dbReference type="Proteomes" id="UP001476798"/>
    </source>
</evidence>
<dbReference type="Proteomes" id="UP001476798">
    <property type="component" value="Unassembled WGS sequence"/>
</dbReference>
<evidence type="ECO:0000256" key="2">
    <source>
        <dbReference type="ARBA" id="ARBA00022536"/>
    </source>
</evidence>
<keyword evidence="5" id="KW-0677">Repeat</keyword>
<keyword evidence="9" id="KW-0675">Receptor</keyword>
<accession>A0ABV0PA96</accession>
<keyword evidence="8 11" id="KW-1015">Disulfide bond</keyword>
<dbReference type="SUPFAM" id="SSF57424">
    <property type="entry name" value="LDL receptor-like module"/>
    <property type="match status" value="1"/>
</dbReference>
<evidence type="ECO:0000256" key="7">
    <source>
        <dbReference type="ARBA" id="ARBA00023136"/>
    </source>
</evidence>
<dbReference type="PANTHER" id="PTHR22722:SF11">
    <property type="entry name" value="LOW-DENSITY LIPOPROTEIN RECEPTOR-RELATED PROTEIN 2"/>
    <property type="match status" value="1"/>
</dbReference>
<dbReference type="Pfam" id="PF00057">
    <property type="entry name" value="Ldl_recept_a"/>
    <property type="match status" value="1"/>
</dbReference>
<sequence>MSIVNTTLGWPNGLAIDWSSMRLYWVDAFFDKIEHSNFNGQNRLSLDRITQISHPFGLTIFESSNLCNRQTNPNGDCSHFCFPAPDSLRVCGCPYGMKLSPNQQTCVEDPSNEPPTMQCGANSFSCGNGKCVPNSYRCDGVDDCHDNTDELHCGINSNLTN</sequence>
<dbReference type="InterPro" id="IPR002172">
    <property type="entry name" value="LDrepeatLR_classA_rpt"/>
</dbReference>
<dbReference type="CDD" id="cd00112">
    <property type="entry name" value="LDLa"/>
    <property type="match status" value="1"/>
</dbReference>
<comment type="caution">
    <text evidence="13">The sequence shown here is derived from an EMBL/GenBank/DDBJ whole genome shotgun (WGS) entry which is preliminary data.</text>
</comment>
<dbReference type="InterPro" id="IPR051221">
    <property type="entry name" value="LDLR-related"/>
</dbReference>
<comment type="subcellular location">
    <subcellularLocation>
        <location evidence="1">Membrane</location>
        <topology evidence="1">Single-pass membrane protein</topology>
    </subcellularLocation>
</comment>
<keyword evidence="4" id="KW-0812">Transmembrane</keyword>
<dbReference type="PANTHER" id="PTHR22722">
    <property type="entry name" value="LOW-DENSITY LIPOPROTEIN RECEPTOR-RELATED PROTEIN 2-RELATED"/>
    <property type="match status" value="1"/>
</dbReference>
<evidence type="ECO:0000256" key="8">
    <source>
        <dbReference type="ARBA" id="ARBA00023157"/>
    </source>
</evidence>
<reference evidence="13 14" key="1">
    <citation type="submission" date="2021-06" db="EMBL/GenBank/DDBJ databases">
        <authorList>
            <person name="Palmer J.M."/>
        </authorList>
    </citation>
    <scope>NUCLEOTIDE SEQUENCE [LARGE SCALE GENOMIC DNA]</scope>
    <source>
        <strain evidence="13 14">GA_2019</strain>
        <tissue evidence="13">Muscle</tissue>
    </source>
</reference>
<keyword evidence="6" id="KW-1133">Transmembrane helix</keyword>
<evidence type="ECO:0000256" key="3">
    <source>
        <dbReference type="ARBA" id="ARBA00022583"/>
    </source>
</evidence>
<evidence type="ECO:0000256" key="12">
    <source>
        <dbReference type="PROSITE-ProRule" id="PRU00461"/>
    </source>
</evidence>
<feature type="disulfide bond" evidence="11">
    <location>
        <begin position="126"/>
        <end position="144"/>
    </location>
</feature>
<name>A0ABV0PA96_9TELE</name>
<keyword evidence="10" id="KW-0325">Glycoprotein</keyword>
<evidence type="ECO:0000313" key="13">
    <source>
        <dbReference type="EMBL" id="MEQ2180383.1"/>
    </source>
</evidence>
<dbReference type="PROSITE" id="PS51120">
    <property type="entry name" value="LDLRB"/>
    <property type="match status" value="1"/>
</dbReference>
<keyword evidence="3" id="KW-0254">Endocytosis</keyword>
<dbReference type="EMBL" id="JAHRIO010069987">
    <property type="protein sequence ID" value="MEQ2180383.1"/>
    <property type="molecule type" value="Genomic_DNA"/>
</dbReference>
<dbReference type="PROSITE" id="PS50068">
    <property type="entry name" value="LDLRA_2"/>
    <property type="match status" value="1"/>
</dbReference>
<dbReference type="SUPFAM" id="SSF57196">
    <property type="entry name" value="EGF/Laminin"/>
    <property type="match status" value="1"/>
</dbReference>
<evidence type="ECO:0000256" key="6">
    <source>
        <dbReference type="ARBA" id="ARBA00022989"/>
    </source>
</evidence>
<evidence type="ECO:0000256" key="5">
    <source>
        <dbReference type="ARBA" id="ARBA00022737"/>
    </source>
</evidence>
<dbReference type="Gene3D" id="4.10.400.10">
    <property type="entry name" value="Low-density Lipoprotein Receptor"/>
    <property type="match status" value="1"/>
</dbReference>
<evidence type="ECO:0000256" key="4">
    <source>
        <dbReference type="ARBA" id="ARBA00022692"/>
    </source>
</evidence>
<proteinExistence type="predicted"/>
<keyword evidence="7" id="KW-0472">Membrane</keyword>
<dbReference type="PROSITE" id="PS01209">
    <property type="entry name" value="LDLRA_1"/>
    <property type="match status" value="1"/>
</dbReference>
<organism evidence="13 14">
    <name type="scientific">Goodea atripinnis</name>
    <dbReference type="NCBI Taxonomy" id="208336"/>
    <lineage>
        <taxon>Eukaryota</taxon>
        <taxon>Metazoa</taxon>
        <taxon>Chordata</taxon>
        <taxon>Craniata</taxon>
        <taxon>Vertebrata</taxon>
        <taxon>Euteleostomi</taxon>
        <taxon>Actinopterygii</taxon>
        <taxon>Neopterygii</taxon>
        <taxon>Teleostei</taxon>
        <taxon>Neoteleostei</taxon>
        <taxon>Acanthomorphata</taxon>
        <taxon>Ovalentaria</taxon>
        <taxon>Atherinomorphae</taxon>
        <taxon>Cyprinodontiformes</taxon>
        <taxon>Goodeidae</taxon>
        <taxon>Goodea</taxon>
    </lineage>
</organism>
<evidence type="ECO:0000256" key="1">
    <source>
        <dbReference type="ARBA" id="ARBA00004167"/>
    </source>
</evidence>
<keyword evidence="14" id="KW-1185">Reference proteome</keyword>
<gene>
    <name evidence="13" type="ORF">GOODEAATRI_000740</name>
</gene>
<feature type="disulfide bond" evidence="11">
    <location>
        <begin position="119"/>
        <end position="131"/>
    </location>
</feature>
<dbReference type="SMART" id="SM00135">
    <property type="entry name" value="LY"/>
    <property type="match status" value="1"/>
</dbReference>
<dbReference type="InterPro" id="IPR036055">
    <property type="entry name" value="LDL_receptor-like_sf"/>
</dbReference>